<name>A0A8H6EGI4_9HELO</name>
<feature type="compositionally biased region" description="Polar residues" evidence="11">
    <location>
        <begin position="72"/>
        <end position="90"/>
    </location>
</feature>
<dbReference type="GO" id="GO:0019776">
    <property type="term" value="F:Atg8-family ligase activity"/>
    <property type="evidence" value="ECO:0007669"/>
    <property type="project" value="TreeGrafter"/>
</dbReference>
<evidence type="ECO:0000256" key="1">
    <source>
        <dbReference type="ARBA" id="ARBA00004623"/>
    </source>
</evidence>
<dbReference type="GO" id="GO:0034274">
    <property type="term" value="C:Atg12-Atg5-Atg16 complex"/>
    <property type="evidence" value="ECO:0007669"/>
    <property type="project" value="TreeGrafter"/>
</dbReference>
<dbReference type="GO" id="GO:0000421">
    <property type="term" value="C:autophagosome membrane"/>
    <property type="evidence" value="ECO:0007669"/>
    <property type="project" value="TreeGrafter"/>
</dbReference>
<keyword evidence="13" id="KW-1185">Reference proteome</keyword>
<feature type="region of interest" description="Disordered" evidence="11">
    <location>
        <begin position="72"/>
        <end position="132"/>
    </location>
</feature>
<dbReference type="InterPro" id="IPR029071">
    <property type="entry name" value="Ubiquitin-like_domsf"/>
</dbReference>
<evidence type="ECO:0000256" key="9">
    <source>
        <dbReference type="ARBA" id="ARBA00023136"/>
    </source>
</evidence>
<comment type="subunit">
    <text evidence="10">Forms a conjugate with ATG5.</text>
</comment>
<dbReference type="FunFam" id="3.10.20.90:FF:000148">
    <property type="entry name" value="Ubiquitin-like protein ATG12"/>
    <property type="match status" value="1"/>
</dbReference>
<dbReference type="GO" id="GO:0097352">
    <property type="term" value="P:autophagosome maturation"/>
    <property type="evidence" value="ECO:0007669"/>
    <property type="project" value="TreeGrafter"/>
</dbReference>
<keyword evidence="6 10" id="KW-0833">Ubl conjugation pathway</keyword>
<evidence type="ECO:0000256" key="3">
    <source>
        <dbReference type="ARBA" id="ARBA00015875"/>
    </source>
</evidence>
<dbReference type="Proteomes" id="UP000531561">
    <property type="component" value="Unassembled WGS sequence"/>
</dbReference>
<keyword evidence="4 10" id="KW-0813">Transport</keyword>
<comment type="subcellular location">
    <subcellularLocation>
        <location evidence="1 10">Preautophagosomal structure membrane</location>
        <topology evidence="1 10">Peripheral membrane protein</topology>
    </subcellularLocation>
</comment>
<dbReference type="EMBL" id="JABFCT010000012">
    <property type="protein sequence ID" value="KAF5871529.1"/>
    <property type="molecule type" value="Genomic_DNA"/>
</dbReference>
<dbReference type="PANTHER" id="PTHR13385:SF0">
    <property type="entry name" value="UBIQUITIN-LIKE PROTEIN ATG12"/>
    <property type="match status" value="1"/>
</dbReference>
<evidence type="ECO:0000256" key="6">
    <source>
        <dbReference type="ARBA" id="ARBA00022786"/>
    </source>
</evidence>
<evidence type="ECO:0000256" key="7">
    <source>
        <dbReference type="ARBA" id="ARBA00022927"/>
    </source>
</evidence>
<dbReference type="GeneID" id="59262105"/>
<keyword evidence="9 10" id="KW-0472">Membrane</keyword>
<dbReference type="GO" id="GO:0015031">
    <property type="term" value="P:protein transport"/>
    <property type="evidence" value="ECO:0007669"/>
    <property type="project" value="UniProtKB-KW"/>
</dbReference>
<comment type="caution">
    <text evidence="12">The sequence shown here is derived from an EMBL/GenBank/DDBJ whole genome shotgun (WGS) entry which is preliminary data.</text>
</comment>
<evidence type="ECO:0000256" key="10">
    <source>
        <dbReference type="RuleBase" id="RU361201"/>
    </source>
</evidence>
<evidence type="ECO:0000256" key="5">
    <source>
        <dbReference type="ARBA" id="ARBA00022499"/>
    </source>
</evidence>
<dbReference type="Pfam" id="PF04110">
    <property type="entry name" value="APG12"/>
    <property type="match status" value="1"/>
</dbReference>
<dbReference type="RefSeq" id="XP_037190476.1">
    <property type="nucleotide sequence ID" value="XM_037338413.1"/>
</dbReference>
<dbReference type="PANTHER" id="PTHR13385">
    <property type="entry name" value="AUTOPHAGY PROTEIN 12"/>
    <property type="match status" value="1"/>
</dbReference>
<dbReference type="OrthoDB" id="10003551at2759"/>
<sequence length="259" mass="28557">MITLPHSPLSRPQLRIESPHHIIGLSLVTFISIIVQSRPPNSTSHCTTLICYIEIKSTFSAAIQNQISVQQTKHNQLSHTQTQPTPRNNELSQPRHLSPPLPHSHPHNPTTSLPTRPRTHSSAIPDLPPSSPTLPLTMTSSLLLTNLPRDSSTALDSAFVFPTPKITVRFQPIGSAPALQRPVSRISSTQRFETVVAYLRRVLKLDRNAGGGGERESVFLYVNSCFAPALDEVVGNLHRCFKDSKDQLIVTYSMTPAFG</sequence>
<evidence type="ECO:0000256" key="11">
    <source>
        <dbReference type="SAM" id="MobiDB-lite"/>
    </source>
</evidence>
<comment type="function">
    <text evidence="10">Ubiquitin-like protein involved in cytoplasm to vacuole transport (Cvt), autophagy vesicles formation, mitophagy, and nucleophagy.</text>
</comment>
<dbReference type="GO" id="GO:0034727">
    <property type="term" value="P:piecemeal microautophagy of the nucleus"/>
    <property type="evidence" value="ECO:0007669"/>
    <property type="project" value="TreeGrafter"/>
</dbReference>
<gene>
    <name evidence="12" type="ORF">Bfra_008048</name>
</gene>
<protein>
    <recommendedName>
        <fullName evidence="3 10">Ubiquitin-like protein ATG12</fullName>
    </recommendedName>
</protein>
<evidence type="ECO:0000256" key="4">
    <source>
        <dbReference type="ARBA" id="ARBA00022448"/>
    </source>
</evidence>
<evidence type="ECO:0000313" key="13">
    <source>
        <dbReference type="Proteomes" id="UP000531561"/>
    </source>
</evidence>
<dbReference type="GO" id="GO:0000422">
    <property type="term" value="P:autophagy of mitochondrion"/>
    <property type="evidence" value="ECO:0007669"/>
    <property type="project" value="TreeGrafter"/>
</dbReference>
<comment type="similarity">
    <text evidence="2 10">Belongs to the ATG12 family.</text>
</comment>
<keyword evidence="5 10" id="KW-1017">Isopeptide bond</keyword>
<dbReference type="Gene3D" id="3.10.20.90">
    <property type="entry name" value="Phosphatidylinositol 3-kinase Catalytic Subunit, Chain A, domain 1"/>
    <property type="match status" value="1"/>
</dbReference>
<dbReference type="GO" id="GO:0061723">
    <property type="term" value="P:glycophagy"/>
    <property type="evidence" value="ECO:0007669"/>
    <property type="project" value="TreeGrafter"/>
</dbReference>
<dbReference type="CDD" id="cd01612">
    <property type="entry name" value="Ubl_ATG12"/>
    <property type="match status" value="1"/>
</dbReference>
<dbReference type="SUPFAM" id="SSF54236">
    <property type="entry name" value="Ubiquitin-like"/>
    <property type="match status" value="1"/>
</dbReference>
<accession>A0A8H6EGI4</accession>
<dbReference type="GO" id="GO:0000045">
    <property type="term" value="P:autophagosome assembly"/>
    <property type="evidence" value="ECO:0007669"/>
    <property type="project" value="InterPro"/>
</dbReference>
<evidence type="ECO:0000256" key="8">
    <source>
        <dbReference type="ARBA" id="ARBA00023006"/>
    </source>
</evidence>
<keyword evidence="7 10" id="KW-0653">Protein transport</keyword>
<dbReference type="GO" id="GO:0034045">
    <property type="term" value="C:phagophore assembly site membrane"/>
    <property type="evidence" value="ECO:0007669"/>
    <property type="project" value="UniProtKB-SubCell"/>
</dbReference>
<organism evidence="12 13">
    <name type="scientific">Botrytis fragariae</name>
    <dbReference type="NCBI Taxonomy" id="1964551"/>
    <lineage>
        <taxon>Eukaryota</taxon>
        <taxon>Fungi</taxon>
        <taxon>Dikarya</taxon>
        <taxon>Ascomycota</taxon>
        <taxon>Pezizomycotina</taxon>
        <taxon>Leotiomycetes</taxon>
        <taxon>Helotiales</taxon>
        <taxon>Sclerotiniaceae</taxon>
        <taxon>Botrytis</taxon>
    </lineage>
</organism>
<reference evidence="12 13" key="1">
    <citation type="journal article" date="2020" name="Phytopathology">
        <title>A high-quality genome resource of Botrytis fragariae, a new and rapidly spreading fungal pathogen causing strawberry gray mold in the U.S.A.</title>
        <authorList>
            <person name="Wu Y."/>
            <person name="Saski C.A."/>
            <person name="Schnabel G."/>
            <person name="Xiao S."/>
            <person name="Hu M."/>
        </authorList>
    </citation>
    <scope>NUCLEOTIDE SEQUENCE [LARGE SCALE GENOMIC DNA]</scope>
    <source>
        <strain evidence="12 13">BVB16</strain>
    </source>
</reference>
<evidence type="ECO:0000313" key="12">
    <source>
        <dbReference type="EMBL" id="KAF5871529.1"/>
    </source>
</evidence>
<keyword evidence="8 10" id="KW-0072">Autophagy</keyword>
<proteinExistence type="inferred from homology"/>
<evidence type="ECO:0000256" key="2">
    <source>
        <dbReference type="ARBA" id="ARBA00007778"/>
    </source>
</evidence>
<dbReference type="AlphaFoldDB" id="A0A8H6EGI4"/>
<dbReference type="InterPro" id="IPR007242">
    <property type="entry name" value="Atg12"/>
</dbReference>